<evidence type="ECO:0000259" key="10">
    <source>
        <dbReference type="SMART" id="SM00460"/>
    </source>
</evidence>
<feature type="binding site" evidence="8">
    <location>
        <position position="545"/>
    </location>
    <ligand>
        <name>Ca(2+)</name>
        <dbReference type="ChEBI" id="CHEBI:29108"/>
    </ligand>
</feature>
<dbReference type="GO" id="GO:0003810">
    <property type="term" value="F:protein-glutamine gamma-glutamyltransferase activity"/>
    <property type="evidence" value="ECO:0007669"/>
    <property type="project" value="UniProtKB-EC"/>
</dbReference>
<comment type="cofactor">
    <cofactor evidence="8">
        <name>Ca(2+)</name>
        <dbReference type="ChEBI" id="CHEBI:29108"/>
    </cofactor>
    <text evidence="8">Binds 1 Ca(2+) ion per subunit.</text>
</comment>
<protein>
    <recommendedName>
        <fullName evidence="6">protein-glutamine gamma-glutamyltransferase</fullName>
        <ecNumber evidence="6">2.3.2.13</ecNumber>
    </recommendedName>
</protein>
<dbReference type="SMART" id="SM00460">
    <property type="entry name" value="TGc"/>
    <property type="match status" value="1"/>
</dbReference>
<organism evidence="11">
    <name type="scientific">Arion vulgaris</name>
    <dbReference type="NCBI Taxonomy" id="1028688"/>
    <lineage>
        <taxon>Eukaryota</taxon>
        <taxon>Metazoa</taxon>
        <taxon>Spiralia</taxon>
        <taxon>Lophotrochozoa</taxon>
        <taxon>Mollusca</taxon>
        <taxon>Gastropoda</taxon>
        <taxon>Heterobranchia</taxon>
        <taxon>Euthyneura</taxon>
        <taxon>Panpulmonata</taxon>
        <taxon>Eupulmonata</taxon>
        <taxon>Stylommatophora</taxon>
        <taxon>Helicina</taxon>
        <taxon>Arionoidea</taxon>
        <taxon>Arionidae</taxon>
        <taxon>Arion</taxon>
    </lineage>
</organism>
<dbReference type="PIRSF" id="PIRSF000459">
    <property type="entry name" value="TGM_EBP42"/>
    <property type="match status" value="1"/>
</dbReference>
<evidence type="ECO:0000256" key="6">
    <source>
        <dbReference type="ARBA" id="ARBA00024222"/>
    </source>
</evidence>
<dbReference type="Pfam" id="PF00868">
    <property type="entry name" value="Transglut_N"/>
    <property type="match status" value="1"/>
</dbReference>
<evidence type="ECO:0000256" key="5">
    <source>
        <dbReference type="ARBA" id="ARBA00023315"/>
    </source>
</evidence>
<dbReference type="InterPro" id="IPR023608">
    <property type="entry name" value="Transglutaminase_animal"/>
</dbReference>
<dbReference type="InterPro" id="IPR001102">
    <property type="entry name" value="Transglutaminase_N"/>
</dbReference>
<dbReference type="InterPro" id="IPR038765">
    <property type="entry name" value="Papain-like_cys_pep_sf"/>
</dbReference>
<dbReference type="Pfam" id="PF00927">
    <property type="entry name" value="Transglut_C"/>
    <property type="match status" value="1"/>
</dbReference>
<dbReference type="InterPro" id="IPR014756">
    <property type="entry name" value="Ig_E-set"/>
</dbReference>
<evidence type="ECO:0000256" key="4">
    <source>
        <dbReference type="ARBA" id="ARBA00022837"/>
    </source>
</evidence>
<feature type="binding site" evidence="8">
    <location>
        <position position="496"/>
    </location>
    <ligand>
        <name>Ca(2+)</name>
        <dbReference type="ChEBI" id="CHEBI:29108"/>
    </ligand>
</feature>
<comment type="similarity">
    <text evidence="1">Belongs to the transglutaminase superfamily. Transglutaminase family.</text>
</comment>
<reference evidence="11" key="1">
    <citation type="submission" date="2014-12" db="EMBL/GenBank/DDBJ databases">
        <title>Insight into the proteome of Arion vulgaris.</title>
        <authorList>
            <person name="Aradska J."/>
            <person name="Bulat T."/>
            <person name="Smidak R."/>
            <person name="Sarate P."/>
            <person name="Gangsoo J."/>
            <person name="Sialana F."/>
            <person name="Bilban M."/>
            <person name="Lubec G."/>
        </authorList>
    </citation>
    <scope>NUCLEOTIDE SEQUENCE</scope>
    <source>
        <tissue evidence="11">Skin</tissue>
    </source>
</reference>
<dbReference type="InterPro" id="IPR013808">
    <property type="entry name" value="Transglutaminase_AS"/>
</dbReference>
<dbReference type="InterPro" id="IPR013783">
    <property type="entry name" value="Ig-like_fold"/>
</dbReference>
<feature type="domain" description="Transglutaminase-like" evidence="10">
    <location>
        <begin position="366"/>
        <end position="459"/>
    </location>
</feature>
<feature type="compositionally biased region" description="Basic and acidic residues" evidence="9">
    <location>
        <begin position="7"/>
        <end position="18"/>
    </location>
</feature>
<dbReference type="InterPro" id="IPR050779">
    <property type="entry name" value="Transglutaminase"/>
</dbReference>
<keyword evidence="2" id="KW-0808">Transferase</keyword>
<gene>
    <name evidence="11" type="primary">ORF136904</name>
</gene>
<dbReference type="SUPFAM" id="SSF54001">
    <property type="entry name" value="Cysteine proteinases"/>
    <property type="match status" value="1"/>
</dbReference>
<dbReference type="PANTHER" id="PTHR11590:SF40">
    <property type="entry name" value="HEMOCYTE PROTEIN-GLUTAMINE GAMMA-GLUTAMYLTRANSFERASE-LIKE PROTEIN"/>
    <property type="match status" value="1"/>
</dbReference>
<dbReference type="InterPro" id="IPR036985">
    <property type="entry name" value="Transglutaminase-like_sf"/>
</dbReference>
<feature type="binding site" evidence="8">
    <location>
        <position position="498"/>
    </location>
    <ligand>
        <name>Ca(2+)</name>
        <dbReference type="ChEBI" id="CHEBI:29108"/>
    </ligand>
</feature>
<keyword evidence="3 8" id="KW-0479">Metal-binding</keyword>
<dbReference type="PANTHER" id="PTHR11590">
    <property type="entry name" value="PROTEIN-GLUTAMINE GAMMA-GLUTAMYLTRANSFERASE"/>
    <property type="match status" value="1"/>
</dbReference>
<dbReference type="InterPro" id="IPR036238">
    <property type="entry name" value="Transglutaminase_C_sf"/>
</dbReference>
<dbReference type="SUPFAM" id="SSF49309">
    <property type="entry name" value="Transglutaminase, two C-terminal domains"/>
    <property type="match status" value="2"/>
</dbReference>
<feature type="active site" evidence="7">
    <location>
        <position position="433"/>
    </location>
</feature>
<evidence type="ECO:0000256" key="7">
    <source>
        <dbReference type="PIRSR" id="PIRSR000459-1"/>
    </source>
</evidence>
<evidence type="ECO:0000313" key="11">
    <source>
        <dbReference type="EMBL" id="CEK83420.1"/>
    </source>
</evidence>
<dbReference type="GO" id="GO:0046872">
    <property type="term" value="F:metal ion binding"/>
    <property type="evidence" value="ECO:0007669"/>
    <property type="project" value="UniProtKB-KW"/>
</dbReference>
<sequence>MSRNVAHFREGRGGEGRQPHVNTTRFQPGRGPVSSSSAIFSSSAVYMPAIVPNNPVDSRNISNDVLYHNYSSEVFSNLEGAINRNVGTVSSRPDPKKVLAVKTVDFDIASNTKDHHTNKFAIVSLSSANPQLVVRRGQPFSIEVEFTRPYDRFKDDLKLVFEAGTKPLFSKRTYVEFVLSDEDKPKEWGAKISRLRGNSITIKIFTPPTCFIAKWVFKIDVVKKENTKINVYRYVHKNPIYIIFNPWCTDDSVYMQDKDLLNEYILNETGQIYNGTRTSINSRPWNFGQFESCILDVTMYLLDITALNWAVRGNPIPIVRKLSALINSSDDGGILTGRWVEDYSDGTPPLTWTGSVPILEEYWKTKRSVNYGQCWVFAGVATTICRALGIPARSVTNFASAHDTDGSITIDFHLNLDNEMDSDNNFDSVWNFHVWTEAWMARPDLPPGYGGWQVIDATPQETSDGVFCCGPTSVVAIQQGEVNLPYDGPFVFAEVNADTVYWQPNKLGVLECLHIDKKVIGKSISTKAPNQNEREDITLTYKHNEGTPEERAAVIKANQVGSNRRELYKPTSNDVKFNLEQDSENTWLGGSFIVGLKMKNNSEQNRTVSGRMVVSTMYYTGVTAEKLKSEPFVNIVLKSGEEKVHNIAVIQDEYDGRLKEGYMLDVTVLAHVEETNQNFTKKEEYRLLKPNFAVTAPAEVVVNKEFFVEVSFANPLNSSLNNCSVTVDGVSHATKYPQKSVAPNGTFIASLPVVPEKVGSLELIIIFNSRQLEDVSTSCPINIREA</sequence>
<feature type="active site" evidence="7">
    <location>
        <position position="374"/>
    </location>
</feature>
<keyword evidence="4 8" id="KW-0106">Calcium</keyword>
<evidence type="ECO:0000256" key="3">
    <source>
        <dbReference type="ARBA" id="ARBA00022723"/>
    </source>
</evidence>
<keyword evidence="5" id="KW-0012">Acyltransferase</keyword>
<dbReference type="SUPFAM" id="SSF81296">
    <property type="entry name" value="E set domains"/>
    <property type="match status" value="1"/>
</dbReference>
<dbReference type="AlphaFoldDB" id="A0A0B7AU70"/>
<proteinExistence type="inferred from homology"/>
<dbReference type="Gene3D" id="2.60.40.10">
    <property type="entry name" value="Immunoglobulins"/>
    <property type="match status" value="3"/>
</dbReference>
<dbReference type="PROSITE" id="PS00547">
    <property type="entry name" value="TRANSGLUTAMINASES"/>
    <property type="match status" value="1"/>
</dbReference>
<feature type="region of interest" description="Disordered" evidence="9">
    <location>
        <begin position="1"/>
        <end position="33"/>
    </location>
</feature>
<dbReference type="Pfam" id="PF01841">
    <property type="entry name" value="Transglut_core"/>
    <property type="match status" value="1"/>
</dbReference>
<evidence type="ECO:0000256" key="1">
    <source>
        <dbReference type="ARBA" id="ARBA00005968"/>
    </source>
</evidence>
<evidence type="ECO:0000256" key="9">
    <source>
        <dbReference type="SAM" id="MobiDB-lite"/>
    </source>
</evidence>
<dbReference type="InterPro" id="IPR002931">
    <property type="entry name" value="Transglutaminase-like"/>
</dbReference>
<dbReference type="EC" id="2.3.2.13" evidence="6"/>
<dbReference type="Gene3D" id="3.90.260.10">
    <property type="entry name" value="Transglutaminase-like"/>
    <property type="match status" value="1"/>
</dbReference>
<evidence type="ECO:0000256" key="2">
    <source>
        <dbReference type="ARBA" id="ARBA00022679"/>
    </source>
</evidence>
<feature type="active site" evidence="7">
    <location>
        <position position="456"/>
    </location>
</feature>
<dbReference type="FunFam" id="3.90.260.10:FF:000001">
    <property type="entry name" value="Protein-glutamine gamma-glutamyltransferase 2"/>
    <property type="match status" value="1"/>
</dbReference>
<name>A0A0B7AU70_9EUPU</name>
<evidence type="ECO:0000256" key="8">
    <source>
        <dbReference type="PIRSR" id="PIRSR000459-2"/>
    </source>
</evidence>
<feature type="binding site" evidence="8">
    <location>
        <position position="550"/>
    </location>
    <ligand>
        <name>Ca(2+)</name>
        <dbReference type="ChEBI" id="CHEBI:29108"/>
    </ligand>
</feature>
<accession>A0A0B7AU70</accession>
<dbReference type="EMBL" id="HACG01036555">
    <property type="protein sequence ID" value="CEK83420.1"/>
    <property type="molecule type" value="Transcribed_RNA"/>
</dbReference>
<dbReference type="InterPro" id="IPR008958">
    <property type="entry name" value="Transglutaminase_C"/>
</dbReference>